<dbReference type="Proteomes" id="UP000009027">
    <property type="component" value="Unassembled WGS sequence"/>
</dbReference>
<keyword evidence="3" id="KW-1185">Reference proteome</keyword>
<gene>
    <name evidence="2" type="ORF">TvY486_0034280</name>
</gene>
<accession>F9WSN9</accession>
<organism evidence="2 3">
    <name type="scientific">Trypanosoma vivax (strain Y486)</name>
    <dbReference type="NCBI Taxonomy" id="1055687"/>
    <lineage>
        <taxon>Eukaryota</taxon>
        <taxon>Discoba</taxon>
        <taxon>Euglenozoa</taxon>
        <taxon>Kinetoplastea</taxon>
        <taxon>Metakinetoplastina</taxon>
        <taxon>Trypanosomatida</taxon>
        <taxon>Trypanosomatidae</taxon>
        <taxon>Trypanosoma</taxon>
        <taxon>Duttonella</taxon>
    </lineage>
</organism>
<evidence type="ECO:0000313" key="2">
    <source>
        <dbReference type="EMBL" id="CCD20578.1"/>
    </source>
</evidence>
<dbReference type="AlphaFoldDB" id="F9WSN9"/>
<name>F9WSN9_TRYVY</name>
<dbReference type="VEuPathDB" id="TriTrypDB:TvY486_0034280"/>
<feature type="compositionally biased region" description="Basic residues" evidence="1">
    <location>
        <begin position="221"/>
        <end position="234"/>
    </location>
</feature>
<evidence type="ECO:0000313" key="3">
    <source>
        <dbReference type="Proteomes" id="UP000009027"/>
    </source>
</evidence>
<protein>
    <submittedName>
        <fullName evidence="2">Uncharacterized protein</fullName>
    </submittedName>
</protein>
<evidence type="ECO:0000256" key="1">
    <source>
        <dbReference type="SAM" id="MobiDB-lite"/>
    </source>
</evidence>
<sequence>MNITKHTSPSPPCCSRPARAQGDASLRENRPVSVLAFLFAKRFPDRSTVRRPTGLAPLPPLRPVDTRVLPLTLPVPSFLSFSPERRPRRWFHWHHAHRPKRCVPTTLRVDIGPGRSLVVRGSRTQSASHAPCPSLARWSVRSPSIAFPSISATRPRSFRPLPPACCGRNSCAVLPIPRSPPRGPSRHQCSGTAQHVRFAPATHACATPLVAALSPPPVDRTRHRSGRAPARRAQRATGHLPTPEDGLSQAVLARLSGPLPIRTSALSEGTRGRRR</sequence>
<proteinExistence type="predicted"/>
<feature type="region of interest" description="Disordered" evidence="1">
    <location>
        <begin position="213"/>
        <end position="246"/>
    </location>
</feature>
<dbReference type="EMBL" id="CAEX01005919">
    <property type="protein sequence ID" value="CCD20578.1"/>
    <property type="molecule type" value="Genomic_DNA"/>
</dbReference>
<reference evidence="2 3" key="1">
    <citation type="journal article" date="2012" name="Proc. Natl. Acad. Sci. U.S.A.">
        <title>Antigenic diversity is generated by distinct evolutionary mechanisms in African trypanosome species.</title>
        <authorList>
            <person name="Jackson A.P."/>
            <person name="Berry A."/>
            <person name="Aslett M."/>
            <person name="Allison H.C."/>
            <person name="Burton P."/>
            <person name="Vavrova-Anderson J."/>
            <person name="Brown R."/>
            <person name="Browne H."/>
            <person name="Corton N."/>
            <person name="Hauser H."/>
            <person name="Gamble J."/>
            <person name="Gilderthorp R."/>
            <person name="Marcello L."/>
            <person name="McQuillan J."/>
            <person name="Otto T.D."/>
            <person name="Quail M.A."/>
            <person name="Sanders M.J."/>
            <person name="van Tonder A."/>
            <person name="Ginger M.L."/>
            <person name="Field M.C."/>
            <person name="Barry J.D."/>
            <person name="Hertz-Fowler C."/>
            <person name="Berriman M."/>
        </authorList>
    </citation>
    <scope>NUCLEOTIDE SEQUENCE</scope>
    <source>
        <strain evidence="2 3">Y486</strain>
    </source>
</reference>
<feature type="region of interest" description="Disordered" evidence="1">
    <location>
        <begin position="1"/>
        <end position="26"/>
    </location>
</feature>